<evidence type="ECO:0000256" key="2">
    <source>
        <dbReference type="ARBA" id="ARBA00001968"/>
    </source>
</evidence>
<dbReference type="SUPFAM" id="SSF89562">
    <property type="entry name" value="RraA-like"/>
    <property type="match status" value="1"/>
</dbReference>
<dbReference type="PANTHER" id="PTHR33254:SF4">
    <property type="entry name" value="4-HYDROXY-4-METHYL-2-OXOGLUTARATE ALDOLASE 3-RELATED"/>
    <property type="match status" value="1"/>
</dbReference>
<comment type="subunit">
    <text evidence="4">Homotrimer.</text>
</comment>
<keyword evidence="13" id="KW-0479">Metal-binding</keyword>
<comment type="catalytic activity">
    <reaction evidence="12">
        <text>oxaloacetate + H(+) = pyruvate + CO2</text>
        <dbReference type="Rhea" id="RHEA:15641"/>
        <dbReference type="ChEBI" id="CHEBI:15361"/>
        <dbReference type="ChEBI" id="CHEBI:15378"/>
        <dbReference type="ChEBI" id="CHEBI:16452"/>
        <dbReference type="ChEBI" id="CHEBI:16526"/>
        <dbReference type="EC" id="4.1.1.112"/>
    </reaction>
</comment>
<evidence type="ECO:0000256" key="3">
    <source>
        <dbReference type="ARBA" id="ARBA00008621"/>
    </source>
</evidence>
<comment type="similarity">
    <text evidence="3">Belongs to the class II aldolase/RraA-like family.</text>
</comment>
<comment type="caution">
    <text evidence="14">The sequence shown here is derived from an EMBL/GenBank/DDBJ whole genome shotgun (WGS) entry which is preliminary data.</text>
</comment>
<keyword evidence="13" id="KW-0460">Magnesium</keyword>
<dbReference type="AlphaFoldDB" id="A0A100WGP2"/>
<proteinExistence type="inferred from homology"/>
<evidence type="ECO:0000256" key="6">
    <source>
        <dbReference type="ARBA" id="ARBA00012947"/>
    </source>
</evidence>
<evidence type="ECO:0000256" key="10">
    <source>
        <dbReference type="ARBA" id="ARBA00030169"/>
    </source>
</evidence>
<comment type="cofactor">
    <cofactor evidence="13">
        <name>Mg(2+)</name>
        <dbReference type="ChEBI" id="CHEBI:18420"/>
    </cofactor>
</comment>
<dbReference type="GO" id="GO:0047443">
    <property type="term" value="F:4-hydroxy-4-methyl-2-oxoglutarate aldolase activity"/>
    <property type="evidence" value="ECO:0007669"/>
    <property type="project" value="UniProtKB-EC"/>
</dbReference>
<organism evidence="14 15">
    <name type="scientific">Mycolicibacterium canariasense</name>
    <name type="common">Mycobacterium canariasense</name>
    <dbReference type="NCBI Taxonomy" id="228230"/>
    <lineage>
        <taxon>Bacteria</taxon>
        <taxon>Bacillati</taxon>
        <taxon>Actinomycetota</taxon>
        <taxon>Actinomycetes</taxon>
        <taxon>Mycobacteriales</taxon>
        <taxon>Mycobacteriaceae</taxon>
        <taxon>Mycolicibacterium</taxon>
    </lineage>
</organism>
<dbReference type="InterPro" id="IPR005493">
    <property type="entry name" value="RraA/RraA-like"/>
</dbReference>
<protein>
    <recommendedName>
        <fullName evidence="7">Putative 4-hydroxy-4-methyl-2-oxoglutarate aldolase</fullName>
        <ecNumber evidence="6">4.1.1.112</ecNumber>
        <ecNumber evidence="5">4.1.3.17</ecNumber>
    </recommendedName>
    <alternativeName>
        <fullName evidence="11">Oxaloacetate decarboxylase</fullName>
    </alternativeName>
    <alternativeName>
        <fullName evidence="9">Regulator of ribonuclease activity homolog</fullName>
    </alternativeName>
    <alternativeName>
        <fullName evidence="10">RraA-like protein</fullName>
    </alternativeName>
</protein>
<dbReference type="GO" id="GO:0046872">
    <property type="term" value="F:metal ion binding"/>
    <property type="evidence" value="ECO:0007669"/>
    <property type="project" value="UniProtKB-KW"/>
</dbReference>
<reference evidence="15" key="2">
    <citation type="submission" date="2016-02" db="EMBL/GenBank/DDBJ databases">
        <title>Draft genome sequence of five rapidly growing Mycobacterium species.</title>
        <authorList>
            <person name="Katahira K."/>
            <person name="Gotou Y."/>
            <person name="Iida K."/>
            <person name="Ogura Y."/>
            <person name="Hayashi T."/>
        </authorList>
    </citation>
    <scope>NUCLEOTIDE SEQUENCE [LARGE SCALE GENOMIC DNA]</scope>
    <source>
        <strain evidence="15">JCM15298</strain>
    </source>
</reference>
<comment type="function">
    <text evidence="8">Catalyzes the aldol cleavage of 4-hydroxy-4-methyl-2-oxoglutarate (HMG) into 2 molecules of pyruvate. Also contains a secondary oxaloacetate (OAA) decarboxylase activity due to the common pyruvate enolate transition state formed following C-C bond cleavage in the retro-aldol and decarboxylation reactions.</text>
</comment>
<comment type="catalytic activity">
    <reaction evidence="1">
        <text>4-hydroxy-4-methyl-2-oxoglutarate = 2 pyruvate</text>
        <dbReference type="Rhea" id="RHEA:22748"/>
        <dbReference type="ChEBI" id="CHEBI:15361"/>
        <dbReference type="ChEBI" id="CHEBI:58276"/>
        <dbReference type="EC" id="4.1.3.17"/>
    </reaction>
</comment>
<dbReference type="EMBL" id="BCSY01000078">
    <property type="protein sequence ID" value="GAS97941.1"/>
    <property type="molecule type" value="Genomic_DNA"/>
</dbReference>
<evidence type="ECO:0000256" key="11">
    <source>
        <dbReference type="ARBA" id="ARBA00032305"/>
    </source>
</evidence>
<name>A0A100WGP2_MYCCR</name>
<dbReference type="Gene3D" id="3.50.30.40">
    <property type="entry name" value="Ribonuclease E inhibitor RraA/RraA-like"/>
    <property type="match status" value="1"/>
</dbReference>
<evidence type="ECO:0000313" key="15">
    <source>
        <dbReference type="Proteomes" id="UP000069443"/>
    </source>
</evidence>
<evidence type="ECO:0000256" key="5">
    <source>
        <dbReference type="ARBA" id="ARBA00012213"/>
    </source>
</evidence>
<dbReference type="STRING" id="228230.RMCC_4906"/>
<evidence type="ECO:0000313" key="14">
    <source>
        <dbReference type="EMBL" id="GAS97941.1"/>
    </source>
</evidence>
<evidence type="ECO:0000256" key="7">
    <source>
        <dbReference type="ARBA" id="ARBA00016549"/>
    </source>
</evidence>
<accession>A0A100WGP2</accession>
<comment type="cofactor">
    <cofactor evidence="2">
        <name>a divalent metal cation</name>
        <dbReference type="ChEBI" id="CHEBI:60240"/>
    </cofactor>
</comment>
<dbReference type="EC" id="4.1.1.112" evidence="6"/>
<dbReference type="Pfam" id="PF03737">
    <property type="entry name" value="RraA-like"/>
    <property type="match status" value="1"/>
</dbReference>
<evidence type="ECO:0000256" key="1">
    <source>
        <dbReference type="ARBA" id="ARBA00001342"/>
    </source>
</evidence>
<dbReference type="GO" id="GO:0008948">
    <property type="term" value="F:oxaloacetate decarboxylase activity"/>
    <property type="evidence" value="ECO:0007669"/>
    <property type="project" value="UniProtKB-EC"/>
</dbReference>
<evidence type="ECO:0000256" key="12">
    <source>
        <dbReference type="ARBA" id="ARBA00047973"/>
    </source>
</evidence>
<dbReference type="Proteomes" id="UP000069443">
    <property type="component" value="Unassembled WGS sequence"/>
</dbReference>
<sequence>MSETRATIRKRFLAVDTSVVADVLDEHGLPDQALHPDLRPFSGTQLAGWAYTIAGEKATYSGGGDPAKMQACGGIGPDEISVWAGDGEGICYFGELIALGMAERGSVGAVLDGGIRDVHWLRQHQFPVFARYRSPIQSIGRWRVTAYQQPITMPGATCASVDVRPGDFVLGDDDGVIVVPAERVETVLARSEELTATEIRVRAALREGNTLAECLATFGHV</sequence>
<reference evidence="15" key="1">
    <citation type="journal article" date="2016" name="Genome Announc.">
        <title>Draft Genome Sequences of Five Rapidly Growing Mycobacterium Species, M. thermoresistibile, M. fortuitum subsp. acetamidolyticum, M. canariasense, M. brisbanense, and M. novocastrense.</title>
        <authorList>
            <person name="Katahira K."/>
            <person name="Ogura Y."/>
            <person name="Gotoh Y."/>
            <person name="Hayashi T."/>
        </authorList>
    </citation>
    <scope>NUCLEOTIDE SEQUENCE [LARGE SCALE GENOMIC DNA]</scope>
    <source>
        <strain evidence="15">JCM15298</strain>
    </source>
</reference>
<dbReference type="PANTHER" id="PTHR33254">
    <property type="entry name" value="4-HYDROXY-4-METHYL-2-OXOGLUTARATE ALDOLASE 3-RELATED"/>
    <property type="match status" value="1"/>
</dbReference>
<dbReference type="InterPro" id="IPR036704">
    <property type="entry name" value="RraA/RraA-like_sf"/>
</dbReference>
<feature type="binding site" evidence="13">
    <location>
        <begin position="94"/>
        <end position="97"/>
    </location>
    <ligand>
        <name>substrate</name>
    </ligand>
</feature>
<dbReference type="CDD" id="cd16841">
    <property type="entry name" value="RraA_family"/>
    <property type="match status" value="1"/>
</dbReference>
<feature type="binding site" evidence="13">
    <location>
        <position position="116"/>
    </location>
    <ligand>
        <name>substrate</name>
    </ligand>
</feature>
<keyword evidence="15" id="KW-1185">Reference proteome</keyword>
<evidence type="ECO:0000256" key="9">
    <source>
        <dbReference type="ARBA" id="ARBA00029596"/>
    </source>
</evidence>
<feature type="binding site" evidence="13">
    <location>
        <position position="117"/>
    </location>
    <ligand>
        <name>Mg(2+)</name>
        <dbReference type="ChEBI" id="CHEBI:18420"/>
    </ligand>
</feature>
<gene>
    <name evidence="14" type="ORF">RMCC_4906</name>
</gene>
<evidence type="ECO:0000256" key="8">
    <source>
        <dbReference type="ARBA" id="ARBA00025046"/>
    </source>
</evidence>
<evidence type="ECO:0000256" key="4">
    <source>
        <dbReference type="ARBA" id="ARBA00011233"/>
    </source>
</evidence>
<evidence type="ECO:0000256" key="13">
    <source>
        <dbReference type="PIRSR" id="PIRSR605493-1"/>
    </source>
</evidence>
<dbReference type="EC" id="4.1.3.17" evidence="5"/>
<dbReference type="RefSeq" id="WP_234811579.1">
    <property type="nucleotide sequence ID" value="NZ_BCSY01000078.1"/>
</dbReference>